<feature type="domain" description="Methylated-DNA-[protein]-cysteine S-methyltransferase DNA binding" evidence="7">
    <location>
        <begin position="84"/>
        <end position="163"/>
    </location>
</feature>
<dbReference type="InterPro" id="IPR036217">
    <property type="entry name" value="MethylDNA_cys_MeTrfase_DNAb"/>
</dbReference>
<dbReference type="EC" id="2.1.1.63" evidence="8"/>
<dbReference type="Proteomes" id="UP000004679">
    <property type="component" value="Unassembled WGS sequence"/>
</dbReference>
<dbReference type="NCBIfam" id="TIGR00589">
    <property type="entry name" value="ogt"/>
    <property type="match status" value="1"/>
</dbReference>
<dbReference type="CDD" id="cd06445">
    <property type="entry name" value="ATase"/>
    <property type="match status" value="1"/>
</dbReference>
<comment type="catalytic activity">
    <reaction evidence="1">
        <text>a 4-O-methyl-thymidine in DNA + L-cysteinyl-[protein] = a thymidine in DNA + S-methyl-L-cysteinyl-[protein]</text>
        <dbReference type="Rhea" id="RHEA:53428"/>
        <dbReference type="Rhea" id="RHEA-COMP:10131"/>
        <dbReference type="Rhea" id="RHEA-COMP:10132"/>
        <dbReference type="Rhea" id="RHEA-COMP:13555"/>
        <dbReference type="Rhea" id="RHEA-COMP:13556"/>
        <dbReference type="ChEBI" id="CHEBI:29950"/>
        <dbReference type="ChEBI" id="CHEBI:82612"/>
        <dbReference type="ChEBI" id="CHEBI:137386"/>
        <dbReference type="ChEBI" id="CHEBI:137387"/>
        <dbReference type="EC" id="2.1.1.63"/>
    </reaction>
</comment>
<dbReference type="InterPro" id="IPR036631">
    <property type="entry name" value="MGMT_N_sf"/>
</dbReference>
<keyword evidence="3 8" id="KW-0808">Transferase</keyword>
<sequence>MTLFFTLKQCSLGHVLIAQSKLGICAVLLGDEVEPLILELKSQFPQAELIAAGEDQERIASEVISLIEDPYTKHDLSLDIHGTKFQQHVWQALQNIPPGKTATYTEIAQQIDSPHAVRAVANACAANKLAAIIPCHRVIRKNGSLSGYRWGMERKRQLLAREAHGAYKH</sequence>
<reference evidence="8 9" key="1">
    <citation type="journal article" date="2011" name="J. Bacteriol.">
        <title>Draft genome sequence of the chemolithoheterotrophic, halophilic methylotroph Methylophaga thiooxydans DMS010.</title>
        <authorList>
            <person name="Boden R."/>
            <person name="Ferriera S."/>
            <person name="Johnson J."/>
            <person name="Kelly D.P."/>
            <person name="Murrell J.C."/>
            <person name="Schafer H."/>
        </authorList>
    </citation>
    <scope>NUCLEOTIDE SEQUENCE [LARGE SCALE GENOMIC DNA]</scope>
    <source>
        <strain evidence="8 9">DMS010</strain>
    </source>
</reference>
<keyword evidence="2 8" id="KW-0489">Methyltransferase</keyword>
<keyword evidence="5" id="KW-0234">DNA repair</keyword>
<dbReference type="Pfam" id="PF01035">
    <property type="entry name" value="DNA_binding_1"/>
    <property type="match status" value="1"/>
</dbReference>
<evidence type="ECO:0000256" key="6">
    <source>
        <dbReference type="ARBA" id="ARBA00049348"/>
    </source>
</evidence>
<dbReference type="InterPro" id="IPR036388">
    <property type="entry name" value="WH-like_DNA-bd_sf"/>
</dbReference>
<dbReference type="GO" id="GO:0006281">
    <property type="term" value="P:DNA repair"/>
    <property type="evidence" value="ECO:0007669"/>
    <property type="project" value="UniProtKB-KW"/>
</dbReference>
<dbReference type="Gene3D" id="1.10.10.10">
    <property type="entry name" value="Winged helix-like DNA-binding domain superfamily/Winged helix DNA-binding domain"/>
    <property type="match status" value="1"/>
</dbReference>
<proteinExistence type="predicted"/>
<dbReference type="SUPFAM" id="SSF53155">
    <property type="entry name" value="Methylated DNA-protein cysteine methyltransferase domain"/>
    <property type="match status" value="1"/>
</dbReference>
<dbReference type="RefSeq" id="WP_008289883.1">
    <property type="nucleotide sequence ID" value="NZ_GG657883.1"/>
</dbReference>
<dbReference type="GO" id="GO:0032259">
    <property type="term" value="P:methylation"/>
    <property type="evidence" value="ECO:0007669"/>
    <property type="project" value="UniProtKB-KW"/>
</dbReference>
<evidence type="ECO:0000313" key="8">
    <source>
        <dbReference type="EMBL" id="EEF81105.1"/>
    </source>
</evidence>
<dbReference type="SUPFAM" id="SSF46767">
    <property type="entry name" value="Methylated DNA-protein cysteine methyltransferase, C-terminal domain"/>
    <property type="match status" value="1"/>
</dbReference>
<dbReference type="OrthoDB" id="9811249at2"/>
<dbReference type="PANTHER" id="PTHR10815:SF14">
    <property type="entry name" value="BIFUNCTIONAL TRANSCRIPTIONAL ACTIVATOR_DNA REPAIR ENZYME ADA"/>
    <property type="match status" value="1"/>
</dbReference>
<evidence type="ECO:0000259" key="7">
    <source>
        <dbReference type="Pfam" id="PF01035"/>
    </source>
</evidence>
<keyword evidence="9" id="KW-1185">Reference proteome</keyword>
<dbReference type="EMBL" id="GG657883">
    <property type="protein sequence ID" value="EEF81105.1"/>
    <property type="molecule type" value="Genomic_DNA"/>
</dbReference>
<evidence type="ECO:0000313" key="9">
    <source>
        <dbReference type="Proteomes" id="UP000004679"/>
    </source>
</evidence>
<gene>
    <name evidence="8" type="ORF">MDMS009_97</name>
</gene>
<dbReference type="PANTHER" id="PTHR10815">
    <property type="entry name" value="METHYLATED-DNA--PROTEIN-CYSTEINE METHYLTRANSFERASE"/>
    <property type="match status" value="1"/>
</dbReference>
<dbReference type="Gene3D" id="3.30.160.70">
    <property type="entry name" value="Methylated DNA-protein cysteine methyltransferase domain"/>
    <property type="match status" value="1"/>
</dbReference>
<dbReference type="HOGENOM" id="CLU_000445_52_2_6"/>
<dbReference type="FunFam" id="1.10.10.10:FF:000410">
    <property type="entry name" value="ADA regulatory protein, putative"/>
    <property type="match status" value="1"/>
</dbReference>
<organism evidence="8 9">
    <name type="scientific">Methylophaga thiooxydans DMS010</name>
    <dbReference type="NCBI Taxonomy" id="637616"/>
    <lineage>
        <taxon>Bacteria</taxon>
        <taxon>Pseudomonadati</taxon>
        <taxon>Pseudomonadota</taxon>
        <taxon>Gammaproteobacteria</taxon>
        <taxon>Thiotrichales</taxon>
        <taxon>Piscirickettsiaceae</taxon>
        <taxon>Methylophaga</taxon>
    </lineage>
</organism>
<name>C0N2B4_9GAMM</name>
<dbReference type="PROSITE" id="PS00374">
    <property type="entry name" value="MGMT"/>
    <property type="match status" value="1"/>
</dbReference>
<protein>
    <submittedName>
        <fullName evidence="8">Methylated-DNA-(Protein)-cysteine S-methyltransferase</fullName>
        <ecNumber evidence="8">2.1.1.63</ecNumber>
    </submittedName>
</protein>
<keyword evidence="4" id="KW-0227">DNA damage</keyword>
<evidence type="ECO:0000256" key="5">
    <source>
        <dbReference type="ARBA" id="ARBA00023204"/>
    </source>
</evidence>
<evidence type="ECO:0000256" key="3">
    <source>
        <dbReference type="ARBA" id="ARBA00022679"/>
    </source>
</evidence>
<evidence type="ECO:0000256" key="4">
    <source>
        <dbReference type="ARBA" id="ARBA00022763"/>
    </source>
</evidence>
<dbReference type="InterPro" id="IPR001497">
    <property type="entry name" value="MethylDNA_cys_MeTrfase_AS"/>
</dbReference>
<accession>C0N2B4</accession>
<evidence type="ECO:0000256" key="2">
    <source>
        <dbReference type="ARBA" id="ARBA00022603"/>
    </source>
</evidence>
<dbReference type="AlphaFoldDB" id="C0N2B4"/>
<evidence type="ECO:0000256" key="1">
    <source>
        <dbReference type="ARBA" id="ARBA00001286"/>
    </source>
</evidence>
<dbReference type="GO" id="GO:0003908">
    <property type="term" value="F:methylated-DNA-[protein]-cysteine S-methyltransferase activity"/>
    <property type="evidence" value="ECO:0007669"/>
    <property type="project" value="UniProtKB-EC"/>
</dbReference>
<comment type="catalytic activity">
    <reaction evidence="6">
        <text>a 6-O-methyl-2'-deoxyguanosine in DNA + L-cysteinyl-[protein] = S-methyl-L-cysteinyl-[protein] + a 2'-deoxyguanosine in DNA</text>
        <dbReference type="Rhea" id="RHEA:24000"/>
        <dbReference type="Rhea" id="RHEA-COMP:10131"/>
        <dbReference type="Rhea" id="RHEA-COMP:10132"/>
        <dbReference type="Rhea" id="RHEA-COMP:11367"/>
        <dbReference type="Rhea" id="RHEA-COMP:11368"/>
        <dbReference type="ChEBI" id="CHEBI:29950"/>
        <dbReference type="ChEBI" id="CHEBI:82612"/>
        <dbReference type="ChEBI" id="CHEBI:85445"/>
        <dbReference type="ChEBI" id="CHEBI:85448"/>
        <dbReference type="EC" id="2.1.1.63"/>
    </reaction>
</comment>
<dbReference type="InterPro" id="IPR014048">
    <property type="entry name" value="MethylDNA_cys_MeTrfase_DNA-bd"/>
</dbReference>